<dbReference type="CDD" id="cd21037">
    <property type="entry name" value="MLKL_NTD"/>
    <property type="match status" value="1"/>
</dbReference>
<evidence type="ECO:0000256" key="2">
    <source>
        <dbReference type="ARBA" id="ARBA00004906"/>
    </source>
</evidence>
<feature type="domain" description="U-box" evidence="8">
    <location>
        <begin position="259"/>
        <end position="333"/>
    </location>
</feature>
<dbReference type="InterPro" id="IPR016024">
    <property type="entry name" value="ARM-type_fold"/>
</dbReference>
<dbReference type="InterPro" id="IPR013083">
    <property type="entry name" value="Znf_RING/FYVE/PHD"/>
</dbReference>
<feature type="repeat" description="ARM" evidence="6">
    <location>
        <begin position="726"/>
        <end position="754"/>
    </location>
</feature>
<feature type="coiled-coil region" evidence="7">
    <location>
        <begin position="126"/>
        <end position="153"/>
    </location>
</feature>
<dbReference type="OrthoDB" id="1897399at2759"/>
<keyword evidence="4" id="KW-0808">Transferase</keyword>
<dbReference type="InterPro" id="IPR036537">
    <property type="entry name" value="Adaptor_Cbl_N_dom_sf"/>
</dbReference>
<dbReference type="UniPathway" id="UPA00143"/>
<dbReference type="SUPFAM" id="SSF57850">
    <property type="entry name" value="RING/U-box"/>
    <property type="match status" value="1"/>
</dbReference>
<evidence type="ECO:0000313" key="9">
    <source>
        <dbReference type="EMBL" id="KAA8527687.1"/>
    </source>
</evidence>
<sequence>MALELIPIGTILAVLTSQVIKTGQAAKDVVFEKESFKVLSKHLFDIEAVLKELQLKKLDDSPAARQALEFLEADVKKASNLVEKYKNRARFYLVVRCRQIVKEVQDVTRDIGRSLAALSLANTEVLAGISDQVNRLQNDMQRAEFEASQSRIQIVDKLNQGLTEHKLDQGFANDMLKEIARAVGVPVEPSEISKELESFRREKEEAANRKERAEFLFLEQVIELLSRADAARDYEEVRKQYFQRLQVIERYDPREEYIQPYKAFTCCITGTVMADPVSLCTGTACERTALEAWFDQGEKTDPETGVALEDFSYRSNLQLRQSIQEWKELNYCLKIRSCKQKLLSDENCSVEEALDQMQELMRENSINKDWISIGGLTDIIVDILGSSHNKDVKRKILITLKNIVQEHARNKDQVNESQGFDHIIACLGRDSSISKAAVELLYELLQERSGWNASVCRKLSQQCSAIIFLVTLLIGPVKESADKAKEILLQLCDEDEENIIRAAKAGWYKPLIDQIIQGPESSRISMVRALVGMELVEQNIKLLGEEGVIPPLLEMVSGNIESKQLSLSALAKLLDYHENKKLVAVSGGVSLVLKLLFSSQIRTIIISKCFEVLEKLASNGDGIKFFVDENGTQLELEPIITNLLAFQQNPNSDHNVRRPALCALLGICQSDPGLVKTAVLTASGVSLVLPLLDDPSQEIRELAINIIFLFSQHEPQGVVEYLLMPRRLEALVGFLENDNKKDVQMAAAGLLANLPKSEKFLTKKLIELDGPNAIINILKFGTIEAKENALSALFRFTDPTDLDSQRIVVQLGAYPLLVNFLRAGSVTAKVNAAALIGNLSTNSPKLTVLSRNVGCWCFRGARDPLCSVHGGICSVTTSFCMLKANALPEMVKLLGERVNEIAYEAIQTLSTLVQEDSPHRGATVLRDADAIKPILGVFSWGTESLMEEALGLLEKIFKSKDMVECYGSTARIPLAHLTGRSIIEDGKLQRKAVRVLQLIERYSRSSTSLVPGLNV</sequence>
<dbReference type="InterPro" id="IPR000225">
    <property type="entry name" value="Armadillo"/>
</dbReference>
<dbReference type="PROSITE" id="PS51698">
    <property type="entry name" value="U_BOX"/>
    <property type="match status" value="1"/>
</dbReference>
<dbReference type="Gene3D" id="3.30.40.10">
    <property type="entry name" value="Zinc/RING finger domain, C3HC4 (zinc finger)"/>
    <property type="match status" value="1"/>
</dbReference>
<dbReference type="Gene3D" id="1.25.10.10">
    <property type="entry name" value="Leucine-rich Repeat Variant"/>
    <property type="match status" value="3"/>
</dbReference>
<protein>
    <recommendedName>
        <fullName evidence="3">RING-type E3 ubiquitin transferase</fullName>
        <ecNumber evidence="3">2.3.2.27</ecNumber>
    </recommendedName>
</protein>
<comment type="catalytic activity">
    <reaction evidence="1">
        <text>S-ubiquitinyl-[E2 ubiquitin-conjugating enzyme]-L-cysteine + [acceptor protein]-L-lysine = [E2 ubiquitin-conjugating enzyme]-L-cysteine + N(6)-ubiquitinyl-[acceptor protein]-L-lysine.</text>
        <dbReference type="EC" id="2.3.2.27"/>
    </reaction>
</comment>
<proteinExistence type="predicted"/>
<evidence type="ECO:0000256" key="3">
    <source>
        <dbReference type="ARBA" id="ARBA00012483"/>
    </source>
</evidence>
<evidence type="ECO:0000256" key="4">
    <source>
        <dbReference type="ARBA" id="ARBA00022679"/>
    </source>
</evidence>
<dbReference type="InterPro" id="IPR003613">
    <property type="entry name" value="Ubox_domain"/>
</dbReference>
<dbReference type="EC" id="2.3.2.27" evidence="3"/>
<dbReference type="SMART" id="SM00504">
    <property type="entry name" value="Ubox"/>
    <property type="match status" value="1"/>
</dbReference>
<dbReference type="Pfam" id="PF04564">
    <property type="entry name" value="U-box"/>
    <property type="match status" value="1"/>
</dbReference>
<keyword evidence="10" id="KW-1185">Reference proteome</keyword>
<keyword evidence="7" id="KW-0175">Coiled coil</keyword>
<dbReference type="InterPro" id="IPR011989">
    <property type="entry name" value="ARM-like"/>
</dbReference>
<evidence type="ECO:0000313" key="10">
    <source>
        <dbReference type="Proteomes" id="UP000325577"/>
    </source>
</evidence>
<evidence type="ECO:0000256" key="5">
    <source>
        <dbReference type="ARBA" id="ARBA00022737"/>
    </source>
</evidence>
<dbReference type="SUPFAM" id="SSF48371">
    <property type="entry name" value="ARM repeat"/>
    <property type="match status" value="1"/>
</dbReference>
<dbReference type="Gene3D" id="1.20.930.20">
    <property type="entry name" value="Adaptor protein Cbl, N-terminal domain"/>
    <property type="match status" value="1"/>
</dbReference>
<dbReference type="Proteomes" id="UP000325577">
    <property type="component" value="Linkage Group LG21"/>
</dbReference>
<reference evidence="9 10" key="1">
    <citation type="submission" date="2019-09" db="EMBL/GenBank/DDBJ databases">
        <title>A chromosome-level genome assembly of the Chinese tupelo Nyssa sinensis.</title>
        <authorList>
            <person name="Yang X."/>
            <person name="Kang M."/>
            <person name="Yang Y."/>
            <person name="Xiong H."/>
            <person name="Wang M."/>
            <person name="Zhang Z."/>
            <person name="Wang Z."/>
            <person name="Wu H."/>
            <person name="Ma T."/>
            <person name="Liu J."/>
            <person name="Xi Z."/>
        </authorList>
    </citation>
    <scope>NUCLEOTIDE SEQUENCE [LARGE SCALE GENOMIC DNA]</scope>
    <source>
        <strain evidence="9">J267</strain>
        <tissue evidence="9">Leaf</tissue>
    </source>
</reference>
<dbReference type="GO" id="GO:0016567">
    <property type="term" value="P:protein ubiquitination"/>
    <property type="evidence" value="ECO:0007669"/>
    <property type="project" value="UniProtKB-UniPathway"/>
</dbReference>
<comment type="pathway">
    <text evidence="2">Protein modification; protein ubiquitination.</text>
</comment>
<evidence type="ECO:0000256" key="1">
    <source>
        <dbReference type="ARBA" id="ARBA00000900"/>
    </source>
</evidence>
<evidence type="ECO:0000256" key="6">
    <source>
        <dbReference type="PROSITE-ProRule" id="PRU00259"/>
    </source>
</evidence>
<dbReference type="PANTHER" id="PTHR45958:SF15">
    <property type="entry name" value="RING-TYPE E3 UBIQUITIN TRANSFERASE"/>
    <property type="match status" value="1"/>
</dbReference>
<dbReference type="PROSITE" id="PS50176">
    <property type="entry name" value="ARM_REPEAT"/>
    <property type="match status" value="1"/>
</dbReference>
<dbReference type="GO" id="GO:0061630">
    <property type="term" value="F:ubiquitin protein ligase activity"/>
    <property type="evidence" value="ECO:0007669"/>
    <property type="project" value="UniProtKB-EC"/>
</dbReference>
<gene>
    <name evidence="9" type="ORF">F0562_035444</name>
</gene>
<dbReference type="SMART" id="SM00185">
    <property type="entry name" value="ARM"/>
    <property type="match status" value="9"/>
</dbReference>
<accession>A0A5J5AE23</accession>
<name>A0A5J5AE23_9ASTE</name>
<dbReference type="PANTHER" id="PTHR45958">
    <property type="entry name" value="RING-TYPE E3 UBIQUITIN TRANSFERASE"/>
    <property type="match status" value="1"/>
</dbReference>
<evidence type="ECO:0000256" key="7">
    <source>
        <dbReference type="SAM" id="Coils"/>
    </source>
</evidence>
<dbReference type="InterPro" id="IPR052608">
    <property type="entry name" value="U-box_domain_protein"/>
</dbReference>
<organism evidence="9 10">
    <name type="scientific">Nyssa sinensis</name>
    <dbReference type="NCBI Taxonomy" id="561372"/>
    <lineage>
        <taxon>Eukaryota</taxon>
        <taxon>Viridiplantae</taxon>
        <taxon>Streptophyta</taxon>
        <taxon>Embryophyta</taxon>
        <taxon>Tracheophyta</taxon>
        <taxon>Spermatophyta</taxon>
        <taxon>Magnoliopsida</taxon>
        <taxon>eudicotyledons</taxon>
        <taxon>Gunneridae</taxon>
        <taxon>Pentapetalae</taxon>
        <taxon>asterids</taxon>
        <taxon>Cornales</taxon>
        <taxon>Nyssaceae</taxon>
        <taxon>Nyssa</taxon>
    </lineage>
</organism>
<evidence type="ECO:0000259" key="8">
    <source>
        <dbReference type="PROSITE" id="PS51698"/>
    </source>
</evidence>
<dbReference type="AlphaFoldDB" id="A0A5J5AE23"/>
<dbReference type="GO" id="GO:0007166">
    <property type="term" value="P:cell surface receptor signaling pathway"/>
    <property type="evidence" value="ECO:0007669"/>
    <property type="project" value="InterPro"/>
</dbReference>
<dbReference type="InterPro" id="IPR059179">
    <property type="entry name" value="MLKL-like_MCAfunc"/>
</dbReference>
<keyword evidence="5" id="KW-0677">Repeat</keyword>
<dbReference type="EMBL" id="CM018045">
    <property type="protein sequence ID" value="KAA8527687.1"/>
    <property type="molecule type" value="Genomic_DNA"/>
</dbReference>